<feature type="transmembrane region" description="Helical" evidence="7">
    <location>
        <begin position="21"/>
        <end position="42"/>
    </location>
</feature>
<feature type="transmembrane region" description="Helical" evidence="7">
    <location>
        <begin position="105"/>
        <end position="124"/>
    </location>
</feature>
<dbReference type="STRING" id="1754192.A0A1Y1WQZ2"/>
<dbReference type="Pfam" id="PF01569">
    <property type="entry name" value="PAP2"/>
    <property type="match status" value="1"/>
</dbReference>
<feature type="transmembrane region" description="Helical" evidence="7">
    <location>
        <begin position="193"/>
        <end position="213"/>
    </location>
</feature>
<accession>A0A1Y1WQZ2</accession>
<evidence type="ECO:0000256" key="1">
    <source>
        <dbReference type="ARBA" id="ARBA00004141"/>
    </source>
</evidence>
<feature type="transmembrane region" description="Helical" evidence="7">
    <location>
        <begin position="225"/>
        <end position="244"/>
    </location>
</feature>
<evidence type="ECO:0000313" key="10">
    <source>
        <dbReference type="Proteomes" id="UP000193944"/>
    </source>
</evidence>
<feature type="region of interest" description="Disordered" evidence="6">
    <location>
        <begin position="291"/>
        <end position="313"/>
    </location>
</feature>
<feature type="compositionally biased region" description="Acidic residues" evidence="6">
    <location>
        <begin position="301"/>
        <end position="313"/>
    </location>
</feature>
<sequence length="313" mass="36930">MALFKKEIKTDNKALKILFKILPIAFDWLIIYFIWEIKAFIYSRIDVFERKFSIYDESISYPYKKPIEKVNWYTLLHYTLTICSIIIVIIQLLKCYDKVNYGINNLHLALLGLFLSYLITNTFVDYIKNFAGRYRPDFLTVCDVDFKKVEEQFQHYRNLTGGVDIENYGPRNLFDTSICRCDRSEIPEEQKSFPSGHTAFAFSTMVYISLYFAGQLHMFKGKCPAWKILIVCVPFFASFYVPFTRVSDYRHHWEDVLAGAIIGSFFAVIVYYLMYPKLTDPDCDIPYRGDKRKEKKVKVDELEEDDLPQEQIV</sequence>
<dbReference type="OrthoDB" id="8907274at2759"/>
<feature type="domain" description="Phosphatidic acid phosphatase type 2/haloperoxidase" evidence="8">
    <location>
        <begin position="111"/>
        <end position="271"/>
    </location>
</feature>
<dbReference type="Proteomes" id="UP000193944">
    <property type="component" value="Unassembled WGS sequence"/>
</dbReference>
<dbReference type="PANTHER" id="PTHR10165:SF35">
    <property type="entry name" value="RE23632P"/>
    <property type="match status" value="1"/>
</dbReference>
<name>A0A1Y1WQZ2_9FUNG</name>
<feature type="transmembrane region" description="Helical" evidence="7">
    <location>
        <begin position="256"/>
        <end position="274"/>
    </location>
</feature>
<protein>
    <submittedName>
        <fullName evidence="9">Acid phosphatase/Vanadium-dependent haloperoxidase</fullName>
    </submittedName>
</protein>
<gene>
    <name evidence="9" type="ORF">BCR32DRAFT_224665</name>
</gene>
<evidence type="ECO:0000259" key="8">
    <source>
        <dbReference type="SMART" id="SM00014"/>
    </source>
</evidence>
<evidence type="ECO:0000256" key="2">
    <source>
        <dbReference type="ARBA" id="ARBA00008816"/>
    </source>
</evidence>
<keyword evidence="10" id="KW-1185">Reference proteome</keyword>
<evidence type="ECO:0000256" key="5">
    <source>
        <dbReference type="ARBA" id="ARBA00023136"/>
    </source>
</evidence>
<dbReference type="PANTHER" id="PTHR10165">
    <property type="entry name" value="LIPID PHOSPHATE PHOSPHATASE"/>
    <property type="match status" value="1"/>
</dbReference>
<dbReference type="GO" id="GO:0046839">
    <property type="term" value="P:phospholipid dephosphorylation"/>
    <property type="evidence" value="ECO:0007669"/>
    <property type="project" value="TreeGrafter"/>
</dbReference>
<dbReference type="EMBL" id="MCFG01000327">
    <property type="protein sequence ID" value="ORX75953.1"/>
    <property type="molecule type" value="Genomic_DNA"/>
</dbReference>
<reference evidence="9 10" key="2">
    <citation type="submission" date="2016-08" db="EMBL/GenBank/DDBJ databases">
        <title>Pervasive Adenine N6-methylation of Active Genes in Fungi.</title>
        <authorList>
            <consortium name="DOE Joint Genome Institute"/>
            <person name="Mondo S.J."/>
            <person name="Dannebaum R.O."/>
            <person name="Kuo R.C."/>
            <person name="Labutti K."/>
            <person name="Haridas S."/>
            <person name="Kuo A."/>
            <person name="Salamov A."/>
            <person name="Ahrendt S.R."/>
            <person name="Lipzen A."/>
            <person name="Sullivan W."/>
            <person name="Andreopoulos W.B."/>
            <person name="Clum A."/>
            <person name="Lindquist E."/>
            <person name="Daum C."/>
            <person name="Ramamoorthy G.K."/>
            <person name="Gryganskyi A."/>
            <person name="Culley D."/>
            <person name="Magnuson J.K."/>
            <person name="James T.Y."/>
            <person name="O'Malley M.A."/>
            <person name="Stajich J.E."/>
            <person name="Spatafora J.W."/>
            <person name="Visel A."/>
            <person name="Grigoriev I.V."/>
        </authorList>
    </citation>
    <scope>NUCLEOTIDE SEQUENCE [LARGE SCALE GENOMIC DNA]</scope>
    <source>
        <strain evidence="9 10">S4</strain>
    </source>
</reference>
<dbReference type="GO" id="GO:0006644">
    <property type="term" value="P:phospholipid metabolic process"/>
    <property type="evidence" value="ECO:0007669"/>
    <property type="project" value="InterPro"/>
</dbReference>
<dbReference type="SMART" id="SM00014">
    <property type="entry name" value="acidPPc"/>
    <property type="match status" value="1"/>
</dbReference>
<evidence type="ECO:0000256" key="6">
    <source>
        <dbReference type="SAM" id="MobiDB-lite"/>
    </source>
</evidence>
<keyword evidence="4 7" id="KW-1133">Transmembrane helix</keyword>
<keyword evidence="5 7" id="KW-0472">Membrane</keyword>
<reference evidence="9 10" key="1">
    <citation type="submission" date="2016-08" db="EMBL/GenBank/DDBJ databases">
        <title>A Parts List for Fungal Cellulosomes Revealed by Comparative Genomics.</title>
        <authorList>
            <consortium name="DOE Joint Genome Institute"/>
            <person name="Haitjema C.H."/>
            <person name="Gilmore S.P."/>
            <person name="Henske J.K."/>
            <person name="Solomon K.V."/>
            <person name="De Groot R."/>
            <person name="Kuo A."/>
            <person name="Mondo S.J."/>
            <person name="Salamov A.A."/>
            <person name="Labutti K."/>
            <person name="Zhao Z."/>
            <person name="Chiniquy J."/>
            <person name="Barry K."/>
            <person name="Brewer H.M."/>
            <person name="Purvine S.O."/>
            <person name="Wright A.T."/>
            <person name="Boxma B."/>
            <person name="Van Alen T."/>
            <person name="Hackstein J.H."/>
            <person name="Baker S.E."/>
            <person name="Grigoriev I.V."/>
            <person name="O'Malley M.A."/>
        </authorList>
    </citation>
    <scope>NUCLEOTIDE SEQUENCE [LARGE SCALE GENOMIC DNA]</scope>
    <source>
        <strain evidence="9 10">S4</strain>
    </source>
</reference>
<keyword evidence="9" id="KW-0575">Peroxidase</keyword>
<dbReference type="SUPFAM" id="SSF48317">
    <property type="entry name" value="Acid phosphatase/Vanadium-dependent haloperoxidase"/>
    <property type="match status" value="1"/>
</dbReference>
<proteinExistence type="inferred from homology"/>
<comment type="subcellular location">
    <subcellularLocation>
        <location evidence="1">Membrane</location>
        <topology evidence="1">Multi-pass membrane protein</topology>
    </subcellularLocation>
</comment>
<organism evidence="9 10">
    <name type="scientific">Anaeromyces robustus</name>
    <dbReference type="NCBI Taxonomy" id="1754192"/>
    <lineage>
        <taxon>Eukaryota</taxon>
        <taxon>Fungi</taxon>
        <taxon>Fungi incertae sedis</taxon>
        <taxon>Chytridiomycota</taxon>
        <taxon>Chytridiomycota incertae sedis</taxon>
        <taxon>Neocallimastigomycetes</taxon>
        <taxon>Neocallimastigales</taxon>
        <taxon>Neocallimastigaceae</taxon>
        <taxon>Anaeromyces</taxon>
    </lineage>
</organism>
<comment type="similarity">
    <text evidence="2">Belongs to the PA-phosphatase related phosphoesterase family.</text>
</comment>
<keyword evidence="9" id="KW-0560">Oxidoreductase</keyword>
<dbReference type="InterPro" id="IPR000326">
    <property type="entry name" value="PAP2/HPO"/>
</dbReference>
<feature type="compositionally biased region" description="Basic and acidic residues" evidence="6">
    <location>
        <begin position="291"/>
        <end position="300"/>
    </location>
</feature>
<dbReference type="GO" id="GO:0016020">
    <property type="term" value="C:membrane"/>
    <property type="evidence" value="ECO:0007669"/>
    <property type="project" value="UniProtKB-SubCell"/>
</dbReference>
<keyword evidence="3 7" id="KW-0812">Transmembrane</keyword>
<dbReference type="AlphaFoldDB" id="A0A1Y1WQZ2"/>
<dbReference type="InterPro" id="IPR036938">
    <property type="entry name" value="PAP2/HPO_sf"/>
</dbReference>
<dbReference type="Gene3D" id="1.20.144.10">
    <property type="entry name" value="Phosphatidic acid phosphatase type 2/haloperoxidase"/>
    <property type="match status" value="1"/>
</dbReference>
<evidence type="ECO:0000256" key="4">
    <source>
        <dbReference type="ARBA" id="ARBA00022989"/>
    </source>
</evidence>
<comment type="caution">
    <text evidence="9">The sequence shown here is derived from an EMBL/GenBank/DDBJ whole genome shotgun (WGS) entry which is preliminary data.</text>
</comment>
<dbReference type="CDD" id="cd03390">
    <property type="entry name" value="PAP2_containing_1_like"/>
    <property type="match status" value="1"/>
</dbReference>
<feature type="transmembrane region" description="Helical" evidence="7">
    <location>
        <begin position="72"/>
        <end position="93"/>
    </location>
</feature>
<evidence type="ECO:0000313" key="9">
    <source>
        <dbReference type="EMBL" id="ORX75953.1"/>
    </source>
</evidence>
<dbReference type="GO" id="GO:0008195">
    <property type="term" value="F:phosphatidate phosphatase activity"/>
    <property type="evidence" value="ECO:0007669"/>
    <property type="project" value="TreeGrafter"/>
</dbReference>
<dbReference type="GO" id="GO:0004601">
    <property type="term" value="F:peroxidase activity"/>
    <property type="evidence" value="ECO:0007669"/>
    <property type="project" value="UniProtKB-KW"/>
</dbReference>
<evidence type="ECO:0000256" key="7">
    <source>
        <dbReference type="SAM" id="Phobius"/>
    </source>
</evidence>
<evidence type="ECO:0000256" key="3">
    <source>
        <dbReference type="ARBA" id="ARBA00022692"/>
    </source>
</evidence>
<dbReference type="InterPro" id="IPR043216">
    <property type="entry name" value="PAP-like"/>
</dbReference>